<name>A0A926EUA1_9FIRM</name>
<feature type="binding site" evidence="6">
    <location>
        <position position="81"/>
    </location>
    <ligand>
        <name>S-adenosyl-L-methionine</name>
        <dbReference type="ChEBI" id="CHEBI:59789"/>
    </ligand>
</feature>
<comment type="similarity">
    <text evidence="6">Belongs to the methyltransferase superfamily. RNA methyltransferase RsmG family.</text>
</comment>
<dbReference type="AlphaFoldDB" id="A0A926EUA1"/>
<dbReference type="Gene3D" id="3.40.50.150">
    <property type="entry name" value="Vaccinia Virus protein VP39"/>
    <property type="match status" value="1"/>
</dbReference>
<dbReference type="GO" id="GO:0070043">
    <property type="term" value="F:rRNA (guanine-N7-)-methyltransferase activity"/>
    <property type="evidence" value="ECO:0007669"/>
    <property type="project" value="UniProtKB-UniRule"/>
</dbReference>
<dbReference type="Pfam" id="PF02527">
    <property type="entry name" value="GidB"/>
    <property type="match status" value="1"/>
</dbReference>
<dbReference type="EC" id="2.1.1.-" evidence="6"/>
<dbReference type="NCBIfam" id="TIGR00138">
    <property type="entry name" value="rsmG_gidB"/>
    <property type="match status" value="1"/>
</dbReference>
<dbReference type="PIRSF" id="PIRSF003078">
    <property type="entry name" value="GidB"/>
    <property type="match status" value="1"/>
</dbReference>
<dbReference type="HAMAP" id="MF_00074">
    <property type="entry name" value="16SrRNA_methyltr_G"/>
    <property type="match status" value="1"/>
</dbReference>
<feature type="binding site" evidence="6">
    <location>
        <begin position="127"/>
        <end position="128"/>
    </location>
    <ligand>
        <name>S-adenosyl-L-methionine</name>
        <dbReference type="ChEBI" id="CHEBI:59789"/>
    </ligand>
</feature>
<gene>
    <name evidence="6 7" type="primary">rsmG</name>
    <name evidence="7" type="ORF">H8707_00460</name>
</gene>
<dbReference type="FunFam" id="3.40.50.150:FF:000041">
    <property type="entry name" value="Ribosomal RNA small subunit methyltransferase G"/>
    <property type="match status" value="1"/>
</dbReference>
<reference evidence="7" key="1">
    <citation type="submission" date="2020-08" db="EMBL/GenBank/DDBJ databases">
        <title>Genome public.</title>
        <authorList>
            <person name="Liu C."/>
            <person name="Sun Q."/>
        </authorList>
    </citation>
    <scope>NUCLEOTIDE SEQUENCE</scope>
    <source>
        <strain evidence="7">BX21</strain>
    </source>
</reference>
<dbReference type="CDD" id="cd02440">
    <property type="entry name" value="AdoMet_MTases"/>
    <property type="match status" value="1"/>
</dbReference>
<keyword evidence="1 6" id="KW-0963">Cytoplasm</keyword>
<organism evidence="7 8">
    <name type="scientific">Paratissierella segnis</name>
    <dbReference type="NCBI Taxonomy" id="2763679"/>
    <lineage>
        <taxon>Bacteria</taxon>
        <taxon>Bacillati</taxon>
        <taxon>Bacillota</taxon>
        <taxon>Tissierellia</taxon>
        <taxon>Tissierellales</taxon>
        <taxon>Tissierellaceae</taxon>
        <taxon>Paratissierella</taxon>
    </lineage>
</organism>
<evidence type="ECO:0000256" key="5">
    <source>
        <dbReference type="ARBA" id="ARBA00022691"/>
    </source>
</evidence>
<evidence type="ECO:0000256" key="2">
    <source>
        <dbReference type="ARBA" id="ARBA00022552"/>
    </source>
</evidence>
<evidence type="ECO:0000256" key="4">
    <source>
        <dbReference type="ARBA" id="ARBA00022679"/>
    </source>
</evidence>
<evidence type="ECO:0000256" key="1">
    <source>
        <dbReference type="ARBA" id="ARBA00022490"/>
    </source>
</evidence>
<comment type="caution">
    <text evidence="7">The sequence shown here is derived from an EMBL/GenBank/DDBJ whole genome shotgun (WGS) entry which is preliminary data.</text>
</comment>
<comment type="subcellular location">
    <subcellularLocation>
        <location evidence="6">Cytoplasm</location>
    </subcellularLocation>
</comment>
<dbReference type="PANTHER" id="PTHR31760">
    <property type="entry name" value="S-ADENOSYL-L-METHIONINE-DEPENDENT METHYLTRANSFERASES SUPERFAMILY PROTEIN"/>
    <property type="match status" value="1"/>
</dbReference>
<comment type="caution">
    <text evidence="6">Lacks conserved residue(s) required for the propagation of feature annotation.</text>
</comment>
<dbReference type="SUPFAM" id="SSF53335">
    <property type="entry name" value="S-adenosyl-L-methionine-dependent methyltransferases"/>
    <property type="match status" value="1"/>
</dbReference>
<evidence type="ECO:0000256" key="3">
    <source>
        <dbReference type="ARBA" id="ARBA00022603"/>
    </source>
</evidence>
<keyword evidence="5 6" id="KW-0949">S-adenosyl-L-methionine</keyword>
<evidence type="ECO:0000256" key="6">
    <source>
        <dbReference type="HAMAP-Rule" id="MF_00074"/>
    </source>
</evidence>
<dbReference type="EMBL" id="JACRTG010000002">
    <property type="protein sequence ID" value="MBC8586717.1"/>
    <property type="molecule type" value="Genomic_DNA"/>
</dbReference>
<feature type="binding site" evidence="6">
    <location>
        <position position="146"/>
    </location>
    <ligand>
        <name>S-adenosyl-L-methionine</name>
        <dbReference type="ChEBI" id="CHEBI:59789"/>
    </ligand>
</feature>
<dbReference type="InterPro" id="IPR003682">
    <property type="entry name" value="rRNA_ssu_MeTfrase_G"/>
</dbReference>
<dbReference type="GO" id="GO:0005829">
    <property type="term" value="C:cytosol"/>
    <property type="evidence" value="ECO:0007669"/>
    <property type="project" value="TreeGrafter"/>
</dbReference>
<accession>A0A926EUA1</accession>
<dbReference type="RefSeq" id="WP_262428179.1">
    <property type="nucleotide sequence ID" value="NZ_JACRTG010000002.1"/>
</dbReference>
<keyword evidence="3 6" id="KW-0489">Methyltransferase</keyword>
<dbReference type="Proteomes" id="UP000601171">
    <property type="component" value="Unassembled WGS sequence"/>
</dbReference>
<keyword evidence="4 6" id="KW-0808">Transferase</keyword>
<evidence type="ECO:0000313" key="7">
    <source>
        <dbReference type="EMBL" id="MBC8586717.1"/>
    </source>
</evidence>
<feature type="binding site" evidence="6">
    <location>
        <position position="76"/>
    </location>
    <ligand>
        <name>S-adenosyl-L-methionine</name>
        <dbReference type="ChEBI" id="CHEBI:59789"/>
    </ligand>
</feature>
<keyword evidence="8" id="KW-1185">Reference proteome</keyword>
<proteinExistence type="inferred from homology"/>
<comment type="function">
    <text evidence="6">Specifically methylates the N7 position of a guanine in 16S rRNA.</text>
</comment>
<dbReference type="PANTHER" id="PTHR31760:SF0">
    <property type="entry name" value="S-ADENOSYL-L-METHIONINE-DEPENDENT METHYLTRANSFERASES SUPERFAMILY PROTEIN"/>
    <property type="match status" value="1"/>
</dbReference>
<protein>
    <recommendedName>
        <fullName evidence="6">Ribosomal RNA small subunit methyltransferase G</fullName>
        <ecNumber evidence="6">2.1.1.-</ecNumber>
    </recommendedName>
    <alternativeName>
        <fullName evidence="6">16S rRNA 7-methylguanosine methyltransferase</fullName>
        <shortName evidence="6">16S rRNA m7G methyltransferase</shortName>
    </alternativeName>
</protein>
<sequence length="236" mass="26582">MSDILIKGAEELNISIEEKDINSFEIYKEMLKEWNTKINITTITDDEDIDIKHFLDSLTPLVTNLFDGKKNLIDIGTGGGFPGIPLKIIKRELNVTLLDSLNKRINFLNEVINRLELEDIIAIHARAEEMSIKPVYREKYDIAISRAVASLNTLSEYCIPFVKLGGYFISMKGPDAEEELKSGNNAIKVLGGRIVDKKLICIPESDIMHSLIIIEKIKETPTKYPRGGGKPRKNPL</sequence>
<dbReference type="InterPro" id="IPR029063">
    <property type="entry name" value="SAM-dependent_MTases_sf"/>
</dbReference>
<evidence type="ECO:0000313" key="8">
    <source>
        <dbReference type="Proteomes" id="UP000601171"/>
    </source>
</evidence>
<keyword evidence="2 6" id="KW-0698">rRNA processing</keyword>